<gene>
    <name evidence="16" type="ORF">SAMN02745885_02585</name>
</gene>
<reference evidence="17" key="1">
    <citation type="submission" date="2017-02" db="EMBL/GenBank/DDBJ databases">
        <authorList>
            <person name="Varghese N."/>
            <person name="Submissions S."/>
        </authorList>
    </citation>
    <scope>NUCLEOTIDE SEQUENCE [LARGE SCALE GENOMIC DNA]</scope>
    <source>
        <strain evidence="17">DSM 16521</strain>
    </source>
</reference>
<keyword evidence="7 13" id="KW-0658">Purine biosynthesis</keyword>
<evidence type="ECO:0000256" key="3">
    <source>
        <dbReference type="ARBA" id="ARBA00008273"/>
    </source>
</evidence>
<dbReference type="OrthoDB" id="9768878at2"/>
<dbReference type="GO" id="GO:0044208">
    <property type="term" value="P:'de novo' AMP biosynthetic process"/>
    <property type="evidence" value="ECO:0007669"/>
    <property type="project" value="UniProtKB-UniPathway"/>
</dbReference>
<dbReference type="GO" id="GO:0070626">
    <property type="term" value="F:(S)-2-(5-amino-1-(5-phospho-D-ribosyl)imidazole-4-carboxamido) succinate lyase (fumarate-forming) activity"/>
    <property type="evidence" value="ECO:0007669"/>
    <property type="project" value="TreeGrafter"/>
</dbReference>
<dbReference type="AlphaFoldDB" id="A0A1T4SCW7"/>
<evidence type="ECO:0000256" key="14">
    <source>
        <dbReference type="SAM" id="Coils"/>
    </source>
</evidence>
<dbReference type="RefSeq" id="WP_078666551.1">
    <property type="nucleotide sequence ID" value="NZ_FUXM01000050.1"/>
</dbReference>
<comment type="pathway">
    <text evidence="2 13">Purine metabolism; AMP biosynthesis via de novo pathway; AMP from IMP: step 2/2.</text>
</comment>
<dbReference type="Gene3D" id="1.10.275.10">
    <property type="entry name" value="Fumarase/aspartase (N-terminal domain)"/>
    <property type="match status" value="1"/>
</dbReference>
<keyword evidence="14" id="KW-0175">Coiled coil</keyword>
<dbReference type="FunFam" id="1.20.200.10:FF:000008">
    <property type="entry name" value="Adenylosuccinate lyase"/>
    <property type="match status" value="1"/>
</dbReference>
<dbReference type="SMART" id="SM00998">
    <property type="entry name" value="ADSL_C"/>
    <property type="match status" value="1"/>
</dbReference>
<evidence type="ECO:0000256" key="9">
    <source>
        <dbReference type="ARBA" id="ARBA00024477"/>
    </source>
</evidence>
<evidence type="ECO:0000256" key="2">
    <source>
        <dbReference type="ARBA" id="ARBA00004734"/>
    </source>
</evidence>
<evidence type="ECO:0000256" key="6">
    <source>
        <dbReference type="ARBA" id="ARBA00022605"/>
    </source>
</evidence>
<dbReference type="Pfam" id="PF10397">
    <property type="entry name" value="ADSL_C"/>
    <property type="match status" value="1"/>
</dbReference>
<dbReference type="GO" id="GO:0006189">
    <property type="term" value="P:'de novo' IMP biosynthetic process"/>
    <property type="evidence" value="ECO:0007669"/>
    <property type="project" value="UniProtKB-UniPathway"/>
</dbReference>
<dbReference type="GO" id="GO:0005829">
    <property type="term" value="C:cytosol"/>
    <property type="evidence" value="ECO:0007669"/>
    <property type="project" value="TreeGrafter"/>
</dbReference>
<keyword evidence="8 13" id="KW-0456">Lyase</keyword>
<feature type="domain" description="Adenylosuccinate lyase C-terminal" evidence="15">
    <location>
        <begin position="349"/>
        <end position="429"/>
    </location>
</feature>
<dbReference type="EC" id="4.3.2.2" evidence="4 12"/>
<dbReference type="PANTHER" id="PTHR43172:SF1">
    <property type="entry name" value="ADENYLOSUCCINATE LYASE"/>
    <property type="match status" value="1"/>
</dbReference>
<dbReference type="GO" id="GO:0008652">
    <property type="term" value="P:amino acid biosynthetic process"/>
    <property type="evidence" value="ECO:0007669"/>
    <property type="project" value="UniProtKB-KW"/>
</dbReference>
<dbReference type="SUPFAM" id="SSF48557">
    <property type="entry name" value="L-aspartase-like"/>
    <property type="match status" value="1"/>
</dbReference>
<dbReference type="FunFam" id="1.10.40.30:FF:000007">
    <property type="entry name" value="Adenylosuccinate lyase"/>
    <property type="match status" value="1"/>
</dbReference>
<evidence type="ECO:0000313" key="16">
    <source>
        <dbReference type="EMBL" id="SKA25701.1"/>
    </source>
</evidence>
<dbReference type="InterPro" id="IPR020557">
    <property type="entry name" value="Fumarate_lyase_CS"/>
</dbReference>
<comment type="similarity">
    <text evidence="3 13">Belongs to the lyase 1 family. Adenylosuccinate lyase subfamily.</text>
</comment>
<dbReference type="InterPro" id="IPR008948">
    <property type="entry name" value="L-Aspartase-like"/>
</dbReference>
<dbReference type="Pfam" id="PF00206">
    <property type="entry name" value="Lyase_1"/>
    <property type="match status" value="1"/>
</dbReference>
<dbReference type="PROSITE" id="PS00163">
    <property type="entry name" value="FUMARATE_LYASES"/>
    <property type="match status" value="1"/>
</dbReference>
<evidence type="ECO:0000256" key="4">
    <source>
        <dbReference type="ARBA" id="ARBA00012339"/>
    </source>
</evidence>
<dbReference type="GO" id="GO:0004018">
    <property type="term" value="F:N6-(1,2-dicarboxyethyl)AMP AMP-lyase (fumarate-forming) activity"/>
    <property type="evidence" value="ECO:0007669"/>
    <property type="project" value="UniProtKB-UniRule"/>
</dbReference>
<dbReference type="UniPathway" id="UPA00074">
    <property type="reaction ID" value="UER00132"/>
</dbReference>
<keyword evidence="17" id="KW-1185">Reference proteome</keyword>
<dbReference type="InterPro" id="IPR004769">
    <property type="entry name" value="Pur_lyase"/>
</dbReference>
<dbReference type="Gene3D" id="1.10.40.30">
    <property type="entry name" value="Fumarase/aspartase (C-terminal domain)"/>
    <property type="match status" value="1"/>
</dbReference>
<dbReference type="InterPro" id="IPR019468">
    <property type="entry name" value="AdenyloSucc_lyase_C"/>
</dbReference>
<keyword evidence="6" id="KW-0028">Amino-acid biosynthesis</keyword>
<protein>
    <recommendedName>
        <fullName evidence="5 12">Adenylosuccinate lyase</fullName>
        <shortName evidence="13">ASL</shortName>
        <ecNumber evidence="4 12">4.3.2.2</ecNumber>
    </recommendedName>
    <alternativeName>
        <fullName evidence="10 13">Adenylosuccinase</fullName>
    </alternativeName>
</protein>
<comment type="catalytic activity">
    <reaction evidence="11">
        <text>N(6)-(1,2-dicarboxyethyl)-AMP = fumarate + AMP</text>
        <dbReference type="Rhea" id="RHEA:16853"/>
        <dbReference type="ChEBI" id="CHEBI:29806"/>
        <dbReference type="ChEBI" id="CHEBI:57567"/>
        <dbReference type="ChEBI" id="CHEBI:456215"/>
        <dbReference type="EC" id="4.3.2.2"/>
    </reaction>
    <physiologicalReaction direction="left-to-right" evidence="11">
        <dbReference type="Rhea" id="RHEA:16854"/>
    </physiologicalReaction>
</comment>
<evidence type="ECO:0000256" key="10">
    <source>
        <dbReference type="ARBA" id="ARBA00030717"/>
    </source>
</evidence>
<dbReference type="Gene3D" id="1.20.200.10">
    <property type="entry name" value="Fumarase/aspartase (Central domain)"/>
    <property type="match status" value="1"/>
</dbReference>
<evidence type="ECO:0000256" key="11">
    <source>
        <dbReference type="ARBA" id="ARBA00049115"/>
    </source>
</evidence>
<feature type="coiled-coil region" evidence="14">
    <location>
        <begin position="154"/>
        <end position="181"/>
    </location>
</feature>
<evidence type="ECO:0000256" key="13">
    <source>
        <dbReference type="RuleBase" id="RU361172"/>
    </source>
</evidence>
<dbReference type="InterPro" id="IPR000362">
    <property type="entry name" value="Fumarate_lyase_fam"/>
</dbReference>
<dbReference type="UniPathway" id="UPA00075">
    <property type="reaction ID" value="UER00336"/>
</dbReference>
<dbReference type="NCBIfam" id="TIGR00928">
    <property type="entry name" value="purB"/>
    <property type="match status" value="1"/>
</dbReference>
<evidence type="ECO:0000256" key="12">
    <source>
        <dbReference type="NCBIfam" id="TIGR00928"/>
    </source>
</evidence>
<accession>A0A1T4SCW7</accession>
<evidence type="ECO:0000256" key="8">
    <source>
        <dbReference type="ARBA" id="ARBA00023239"/>
    </source>
</evidence>
<name>A0A1T4SCW7_9FIRM</name>
<dbReference type="InterPro" id="IPR022761">
    <property type="entry name" value="Fumarate_lyase_N"/>
</dbReference>
<evidence type="ECO:0000313" key="17">
    <source>
        <dbReference type="Proteomes" id="UP000189933"/>
    </source>
</evidence>
<proteinExistence type="inferred from homology"/>
<evidence type="ECO:0000256" key="5">
    <source>
        <dbReference type="ARBA" id="ARBA00017058"/>
    </source>
</evidence>
<organism evidence="16 17">
    <name type="scientific">Carboxydocella sporoproducens DSM 16521</name>
    <dbReference type="NCBI Taxonomy" id="1121270"/>
    <lineage>
        <taxon>Bacteria</taxon>
        <taxon>Bacillati</taxon>
        <taxon>Bacillota</taxon>
        <taxon>Clostridia</taxon>
        <taxon>Eubacteriales</taxon>
        <taxon>Clostridiales Family XVI. Incertae Sedis</taxon>
        <taxon>Carboxydocella</taxon>
    </lineage>
</organism>
<comment type="catalytic activity">
    <reaction evidence="9">
        <text>(2S)-2-[5-amino-1-(5-phospho-beta-D-ribosyl)imidazole-4-carboxamido]succinate = 5-amino-1-(5-phospho-beta-D-ribosyl)imidazole-4-carboxamide + fumarate</text>
        <dbReference type="Rhea" id="RHEA:23920"/>
        <dbReference type="ChEBI" id="CHEBI:29806"/>
        <dbReference type="ChEBI" id="CHEBI:58443"/>
        <dbReference type="ChEBI" id="CHEBI:58475"/>
        <dbReference type="EC" id="4.3.2.2"/>
    </reaction>
    <physiologicalReaction direction="left-to-right" evidence="9">
        <dbReference type="Rhea" id="RHEA:23921"/>
    </physiologicalReaction>
</comment>
<dbReference type="CDD" id="cd01360">
    <property type="entry name" value="Adenylsuccinate_lyase_1"/>
    <property type="match status" value="1"/>
</dbReference>
<comment type="pathway">
    <text evidence="1 13">Purine metabolism; IMP biosynthesis via de novo pathway; 5-amino-1-(5-phospho-D-ribosyl)imidazole-4-carboxamide from 5-amino-1-(5-phospho-D-ribosyl)imidazole-4-carboxylate: step 2/2.</text>
</comment>
<dbReference type="PRINTS" id="PR00145">
    <property type="entry name" value="ARGSUCLYASE"/>
</dbReference>
<dbReference type="PRINTS" id="PR00149">
    <property type="entry name" value="FUMRATELYASE"/>
</dbReference>
<dbReference type="PANTHER" id="PTHR43172">
    <property type="entry name" value="ADENYLOSUCCINATE LYASE"/>
    <property type="match status" value="1"/>
</dbReference>
<dbReference type="Proteomes" id="UP000189933">
    <property type="component" value="Unassembled WGS sequence"/>
</dbReference>
<dbReference type="EMBL" id="FUXM01000050">
    <property type="protein sequence ID" value="SKA25701.1"/>
    <property type="molecule type" value="Genomic_DNA"/>
</dbReference>
<sequence length="430" mass="49119">MIARYTTPEMKQLWAPEMEFQKWLEVELAACEAMVELGQVPAAAWEVIKARAGFKLERIYEIEKETQHDLIAFLQAVSEEIGEEAKYLHLGMTSSDVKDTALSLQIREALDLILTELAKLEEVLVRRAREHKYTLMIGRTHGIHGEPTTFGLKLALWLAEVRRHQERLQEARRRISVAKLSGAVGTFANIDPRVEELVAAKLGLTPAQVATQVIQRDRHGEVLNALALLASSLDKFATEIRNLQRTDILEVEEYFAKGQKGSSAMPHKRNPITCERIAGLARVVRANALAGMENIALWHERDMTHSSVERIIIPDSTTLVHSMLRLFVRVIDNLIVYPENMLRNLNRTFGLIYSQRVLLALIDKGVTRTEAYQWVQRNALAAWNKQQSFAELLLLDEDIRRYLTPAELKELFDHQYHLKNVDYIFGRLGL</sequence>
<evidence type="ECO:0000259" key="15">
    <source>
        <dbReference type="SMART" id="SM00998"/>
    </source>
</evidence>
<evidence type="ECO:0000256" key="7">
    <source>
        <dbReference type="ARBA" id="ARBA00022755"/>
    </source>
</evidence>
<dbReference type="InterPro" id="IPR024083">
    <property type="entry name" value="Fumarase/histidase_N"/>
</dbReference>
<evidence type="ECO:0000256" key="1">
    <source>
        <dbReference type="ARBA" id="ARBA00004706"/>
    </source>
</evidence>